<evidence type="ECO:0000313" key="7">
    <source>
        <dbReference type="Proteomes" id="UP000077115"/>
    </source>
</evidence>
<dbReference type="CDD" id="cd00174">
    <property type="entry name" value="SH3"/>
    <property type="match status" value="1"/>
</dbReference>
<name>A0A177WG45_BATDL</name>
<dbReference type="SMART" id="SM00326">
    <property type="entry name" value="SH3"/>
    <property type="match status" value="1"/>
</dbReference>
<gene>
    <name evidence="6" type="ORF">BDEG_22661</name>
</gene>
<dbReference type="VEuPathDB" id="FungiDB:BDEG_22661"/>
<organism evidence="6 7">
    <name type="scientific">Batrachochytrium dendrobatidis (strain JEL423)</name>
    <dbReference type="NCBI Taxonomy" id="403673"/>
    <lineage>
        <taxon>Eukaryota</taxon>
        <taxon>Fungi</taxon>
        <taxon>Fungi incertae sedis</taxon>
        <taxon>Chytridiomycota</taxon>
        <taxon>Chytridiomycota incertae sedis</taxon>
        <taxon>Chytridiomycetes</taxon>
        <taxon>Rhizophydiales</taxon>
        <taxon>Rhizophydiales incertae sedis</taxon>
        <taxon>Batrachochytrium</taxon>
    </lineage>
</organism>
<feature type="domain" description="SH3" evidence="4">
    <location>
        <begin position="324"/>
        <end position="386"/>
    </location>
</feature>
<dbReference type="PANTHER" id="PTHR14167">
    <property type="entry name" value="SH3 DOMAIN-CONTAINING"/>
    <property type="match status" value="1"/>
</dbReference>
<evidence type="ECO:0000259" key="5">
    <source>
        <dbReference type="PROSITE" id="PS51021"/>
    </source>
</evidence>
<proteinExistence type="predicted"/>
<dbReference type="PROSITE" id="PS50002">
    <property type="entry name" value="SH3"/>
    <property type="match status" value="1"/>
</dbReference>
<dbReference type="PROSITE" id="PS51021">
    <property type="entry name" value="BAR"/>
    <property type="match status" value="1"/>
</dbReference>
<dbReference type="eggNOG" id="KOG1118">
    <property type="taxonomic scope" value="Eukaryota"/>
</dbReference>
<evidence type="ECO:0000259" key="4">
    <source>
        <dbReference type="PROSITE" id="PS50002"/>
    </source>
</evidence>
<dbReference type="PRINTS" id="PR00452">
    <property type="entry name" value="SH3DOMAIN"/>
</dbReference>
<protein>
    <recommendedName>
        <fullName evidence="8">SH3 domain-containing protein</fullName>
    </recommendedName>
</protein>
<dbReference type="Pfam" id="PF03114">
    <property type="entry name" value="BAR"/>
    <property type="match status" value="1"/>
</dbReference>
<evidence type="ECO:0000256" key="3">
    <source>
        <dbReference type="SAM" id="MobiDB-lite"/>
    </source>
</evidence>
<dbReference type="Gene3D" id="1.20.1270.60">
    <property type="entry name" value="Arfaptin homology (AH) domain/BAR domain"/>
    <property type="match status" value="1"/>
</dbReference>
<evidence type="ECO:0000256" key="1">
    <source>
        <dbReference type="ARBA" id="ARBA00022443"/>
    </source>
</evidence>
<dbReference type="EMBL" id="DS022302">
    <property type="protein sequence ID" value="OAJ38756.1"/>
    <property type="molecule type" value="Genomic_DNA"/>
</dbReference>
<dbReference type="Gene3D" id="2.30.30.40">
    <property type="entry name" value="SH3 Domains"/>
    <property type="match status" value="1"/>
</dbReference>
<feature type="region of interest" description="Disordered" evidence="3">
    <location>
        <begin position="253"/>
        <end position="288"/>
    </location>
</feature>
<dbReference type="InterPro" id="IPR004148">
    <property type="entry name" value="BAR_dom"/>
</dbReference>
<feature type="domain" description="BAR" evidence="5">
    <location>
        <begin position="26"/>
        <end position="250"/>
    </location>
</feature>
<dbReference type="SMART" id="SM00721">
    <property type="entry name" value="BAR"/>
    <property type="match status" value="1"/>
</dbReference>
<evidence type="ECO:0008006" key="8">
    <source>
        <dbReference type="Google" id="ProtNLM"/>
    </source>
</evidence>
<reference evidence="6 7" key="2">
    <citation type="submission" date="2016-05" db="EMBL/GenBank/DDBJ databases">
        <title>Lineage-specific infection strategies underlie the spectrum of fungal disease in amphibians.</title>
        <authorList>
            <person name="Cuomo C.A."/>
            <person name="Farrer R.A."/>
            <person name="James T."/>
            <person name="Longcore J."/>
            <person name="Birren B."/>
        </authorList>
    </citation>
    <scope>NUCLEOTIDE SEQUENCE [LARGE SCALE GENOMIC DNA]</scope>
    <source>
        <strain evidence="6 7">JEL423</strain>
    </source>
</reference>
<reference evidence="6 7" key="1">
    <citation type="submission" date="2006-10" db="EMBL/GenBank/DDBJ databases">
        <title>The Genome Sequence of Batrachochytrium dendrobatidis JEL423.</title>
        <authorList>
            <consortium name="The Broad Institute Genome Sequencing Platform"/>
            <person name="Birren B."/>
            <person name="Lander E."/>
            <person name="Galagan J."/>
            <person name="Cuomo C."/>
            <person name="Devon K."/>
            <person name="Jaffe D."/>
            <person name="Butler J."/>
            <person name="Alvarez P."/>
            <person name="Gnerre S."/>
            <person name="Grabherr M."/>
            <person name="Kleber M."/>
            <person name="Mauceli E."/>
            <person name="Brockman W."/>
            <person name="Young S."/>
            <person name="LaButti K."/>
            <person name="Sykes S."/>
            <person name="DeCaprio D."/>
            <person name="Crawford M."/>
            <person name="Koehrsen M."/>
            <person name="Engels R."/>
            <person name="Montgomery P."/>
            <person name="Pearson M."/>
            <person name="Howarth C."/>
            <person name="Larson L."/>
            <person name="White J."/>
            <person name="O'Leary S."/>
            <person name="Kodira C."/>
            <person name="Zeng Q."/>
            <person name="Yandava C."/>
            <person name="Alvarado L."/>
            <person name="Longcore J."/>
            <person name="James T."/>
        </authorList>
    </citation>
    <scope>NUCLEOTIDE SEQUENCE [LARGE SCALE GENOMIC DNA]</scope>
    <source>
        <strain evidence="6 7">JEL423</strain>
    </source>
</reference>
<keyword evidence="1 2" id="KW-0728">SH3 domain</keyword>
<dbReference type="Proteomes" id="UP000077115">
    <property type="component" value="Unassembled WGS sequence"/>
</dbReference>
<dbReference type="Pfam" id="PF00018">
    <property type="entry name" value="SH3_1"/>
    <property type="match status" value="1"/>
</dbReference>
<dbReference type="PANTHER" id="PTHR14167:SF116">
    <property type="entry name" value="CAP, ISOFORM AC"/>
    <property type="match status" value="1"/>
</dbReference>
<sequence>MGLLNVSPISGLVKFKNVYASPCTGCEKLGNTQRTETSDEFKRLETDTGERKACIERFHSSLDLWYKTMIKRPSLLVEEKIQRSPIQALGNSMILFGTFLPQNSIYGQALLKSGQVHDLIASEELQLSNEIRDGILSSLTSTLDNVKEYYHLHKKLENRRLDFDAKLNKVHKTKKESPELEEETRACQTKYEETLTLLTEKMIELNTDSANDLQDVLTMIDAELAYHQKTTQLLADLKESLSDIPRQIRTTPSLAVHMRQASVRSNSSTNTDSERKAGPTGGFQLPGMTKQAEPESILVAGVASMSVLPGTTSRSSRPASIVRPQMKRVKVSFDFDAENSGELTIRVGDIVTVLAEIDEGWWRGEMADGSGRSGIFPSNYCEVIPSTPNALKPISRVPSSTMLPVSLSNSNGSSNVAMSVAAANNMSASSASTGFNSRMAQSQSLNSFGSVQSNQQYITPAQAINAYSMASKVSQALPPGVRDQSKPLRSASHSDIASAGTASMCGLCGCNDYVAHAFKIGQCNNCYHKH</sequence>
<evidence type="ECO:0000256" key="2">
    <source>
        <dbReference type="PROSITE-ProRule" id="PRU00192"/>
    </source>
</evidence>
<feature type="compositionally biased region" description="Polar residues" evidence="3">
    <location>
        <begin position="262"/>
        <end position="271"/>
    </location>
</feature>
<dbReference type="InterPro" id="IPR036028">
    <property type="entry name" value="SH3-like_dom_sf"/>
</dbReference>
<dbReference type="InterPro" id="IPR050384">
    <property type="entry name" value="Endophilin_SH3RF"/>
</dbReference>
<dbReference type="STRING" id="403673.A0A177WG45"/>
<dbReference type="AlphaFoldDB" id="A0A177WG45"/>
<dbReference type="InterPro" id="IPR001452">
    <property type="entry name" value="SH3_domain"/>
</dbReference>
<dbReference type="SUPFAM" id="SSF50044">
    <property type="entry name" value="SH3-domain"/>
    <property type="match status" value="1"/>
</dbReference>
<dbReference type="OrthoDB" id="14167at2759"/>
<evidence type="ECO:0000313" key="6">
    <source>
        <dbReference type="EMBL" id="OAJ38756.1"/>
    </source>
</evidence>
<dbReference type="SUPFAM" id="SSF103657">
    <property type="entry name" value="BAR/IMD domain-like"/>
    <property type="match status" value="1"/>
</dbReference>
<accession>A0A177WG45</accession>
<dbReference type="GO" id="GO:0005737">
    <property type="term" value="C:cytoplasm"/>
    <property type="evidence" value="ECO:0007669"/>
    <property type="project" value="InterPro"/>
</dbReference>
<dbReference type="InterPro" id="IPR027267">
    <property type="entry name" value="AH/BAR_dom_sf"/>
</dbReference>